<dbReference type="PROSITE" id="PS50018">
    <property type="entry name" value="RAS_GTPASE_ACTIV_2"/>
    <property type="match status" value="1"/>
</dbReference>
<feature type="compositionally biased region" description="Polar residues" evidence="1">
    <location>
        <begin position="574"/>
        <end position="589"/>
    </location>
</feature>
<dbReference type="InterPro" id="IPR027417">
    <property type="entry name" value="P-loop_NTPase"/>
</dbReference>
<feature type="region of interest" description="Disordered" evidence="1">
    <location>
        <begin position="739"/>
        <end position="792"/>
    </location>
</feature>
<dbReference type="GO" id="GO:0005096">
    <property type="term" value="F:GTPase activator activity"/>
    <property type="evidence" value="ECO:0007669"/>
    <property type="project" value="TreeGrafter"/>
</dbReference>
<feature type="compositionally biased region" description="Low complexity" evidence="1">
    <location>
        <begin position="767"/>
        <end position="781"/>
    </location>
</feature>
<dbReference type="InterPro" id="IPR008936">
    <property type="entry name" value="Rho_GTPase_activation_prot"/>
</dbReference>
<comment type="caution">
    <text evidence="3">The sequence shown here is derived from an EMBL/GenBank/DDBJ whole genome shotgun (WGS) entry which is preliminary data.</text>
</comment>
<dbReference type="SUPFAM" id="SSF52540">
    <property type="entry name" value="P-loop containing nucleoside triphosphate hydrolases"/>
    <property type="match status" value="1"/>
</dbReference>
<dbReference type="CDD" id="cd05132">
    <property type="entry name" value="RasGAP_GAPA"/>
    <property type="match status" value="1"/>
</dbReference>
<reference evidence="3 4" key="1">
    <citation type="journal article" date="2018" name="New Phytol.">
        <title>Phylogenomics of Endogonaceae and evolution of mycorrhizas within Mucoromycota.</title>
        <authorList>
            <person name="Chang Y."/>
            <person name="Desiro A."/>
            <person name="Na H."/>
            <person name="Sandor L."/>
            <person name="Lipzen A."/>
            <person name="Clum A."/>
            <person name="Barry K."/>
            <person name="Grigoriev I.V."/>
            <person name="Martin F.M."/>
            <person name="Stajich J.E."/>
            <person name="Smith M.E."/>
            <person name="Bonito G."/>
            <person name="Spatafora J.W."/>
        </authorList>
    </citation>
    <scope>NUCLEOTIDE SEQUENCE [LARGE SCALE GENOMIC DNA]</scope>
    <source>
        <strain evidence="3 4">AD002</strain>
    </source>
</reference>
<evidence type="ECO:0000259" key="2">
    <source>
        <dbReference type="PROSITE" id="PS50018"/>
    </source>
</evidence>
<dbReference type="SUPFAM" id="SSF48350">
    <property type="entry name" value="GTPase activation domain, GAP"/>
    <property type="match status" value="1"/>
</dbReference>
<dbReference type="SUPFAM" id="SSF143885">
    <property type="entry name" value="RGC domain-like"/>
    <property type="match status" value="1"/>
</dbReference>
<sequence>MADTPQPQTPYDKYYGHGDAQKNLPTNNLPNWTVGVGDGNNSDDDAQEELSTINQLTCVGGRNDSDDDSSNDDDDDDDLFHIVARNARARHPTTTNPTHRTSEHPSTSISPSKEGLATPDSRRVDQSRPIVIIAVGRTGEGKSSLLNDIATSMPFAAKNDTAGTLPFDTKNDIVGTMPFDAKIDIARGISSDAKNVIAAGSMPFDAKMAVKLLRYKRERNPFGCHVHIMDTPGFKDSEGREAELLNKTRSAIMSLACADGSDNSNSGVNVLLVVFKIYATSDLVMTTLRTLSDLLHPVTDFWPSVVLVFTHADYGNRESYRENKVCLYNEIALRVRQEFGLLQDLPMVSLSTNQHICQYTRGGDECDCKSANKYHADCRRRLYEQIWNRRGVRFFVNPNIDQDPKPDVHEPIPLLVNEQNDELTVKRNISMVVETNDREDEAIPLRSTLAQPFPATTPISSGQLSENLNSATILTTASQHSTSISKSSIKFAAATPNGPSTSFVGATSANVGRRTMEDFFSEWDANKFFLGEIGPEYQTGDDGEMGGDGCVKSKTQNTRTKIDPSPNHHHPQVSAGQSSTSPLPNITNTGMSVVSSSPIALSYPPKFKLPWPSGGFNAIHDEINHGHNADTSDSDRIMTHTPLSFVPARGPAAIFSSSRPALTSSSSLPTSSSSCFSSEPVSPIHSMPTSSSWQGDFVISNIRPVLKESVNPNSTLDAESMLVGLGGLTITEDNQHQLVSPASSEFASLRQASRGQTEGRVDESGISSPQSPPVVKSPSRSNTDLKSGDFTSKSEAKGFSGMVQSFGYPGQSNVVSRAVAAAAANNHHSNRKTGRASKRYSVSAFYSMAAEQDVEVEDELAKGELYLFCILHCVLMLRQGPRLRDLKSKISSQSKKNFVLERDVRYLDSRIALLIQNRMALDEQNEVASHLEEQEEASDDYYPDDRKMQQYGNLFFLLQSEPRHIASLCRLVSLAEIDTLLQTVMFTLYGNQYESREEHLLLTMFQNVLAAQFETSTEFGSLLRANTPVSRMMTTYTRRGPGQSYLKSVLAERINNLIEHKDLNLEINPLKVYEQMIIQIEQDTNELPEDLPRSVTPDVAAQNPDVQAIIAPRLAMLIDVANSFLETILDSLDSVPYGIRWICKQIRSLTKRKYSEASDFAICSLIGGFFFLRFVNPAIVTPQAYMLVDGIPSKHPRRTLTLIAKMLQNLANKPSYAKEAYMLPTNPFVENNKTRMNKFLNELCEVGDFYESLEMDQYMALSKKDIILNITLNEIYNSHALLVQHIDILAPKDKDHLRILVTEAGPAPAQVPRKDNKTLVLPLFSRWEIPIQALMSENNITQNDILYMETKAIFVQLIRSLPHLGSQRPLQLDYIAETAATTKDAQLVRKGIKVKEMMRELEEAVVVDHRDGYALLGEEIAQELTHLGNLREKVNQEIESLESVYQTILDHNNYLRSQLESYKAYLQNVRIQSGGGEKATKNSVGIGVEVDGKLSFPQGRDKAILEMDLKLDDLLEKQQDNVQLLDLEYVQLNVSKILQLLNRTFVTKHKLRLGLPAETAFNHTSPRRDSTTDASGITHPVNKKMVINALKVGSYTQTSAPVI</sequence>
<feature type="region of interest" description="Disordered" evidence="1">
    <location>
        <begin position="538"/>
        <end position="589"/>
    </location>
</feature>
<feature type="compositionally biased region" description="Acidic residues" evidence="1">
    <location>
        <begin position="65"/>
        <end position="78"/>
    </location>
</feature>
<dbReference type="GO" id="GO:0005938">
    <property type="term" value="C:cell cortex"/>
    <property type="evidence" value="ECO:0007669"/>
    <property type="project" value="TreeGrafter"/>
</dbReference>
<name>A0A433QTL2_9FUNG</name>
<dbReference type="EMBL" id="RBNJ01001509">
    <property type="protein sequence ID" value="RUS33086.1"/>
    <property type="molecule type" value="Genomic_DNA"/>
</dbReference>
<accession>A0A433QTL2</accession>
<dbReference type="SMART" id="SM00323">
    <property type="entry name" value="RasGAP"/>
    <property type="match status" value="1"/>
</dbReference>
<feature type="compositionally biased region" description="Polar residues" evidence="1">
    <location>
        <begin position="739"/>
        <end position="756"/>
    </location>
</feature>
<dbReference type="PROSITE" id="PS00509">
    <property type="entry name" value="RAS_GTPASE_ACTIV_1"/>
    <property type="match status" value="1"/>
</dbReference>
<dbReference type="InterPro" id="IPR023152">
    <property type="entry name" value="RasGAP_CS"/>
</dbReference>
<evidence type="ECO:0000313" key="4">
    <source>
        <dbReference type="Proteomes" id="UP000274822"/>
    </source>
</evidence>
<feature type="domain" description="Ras-GAP" evidence="2">
    <location>
        <begin position="996"/>
        <end position="1212"/>
    </location>
</feature>
<evidence type="ECO:0000313" key="3">
    <source>
        <dbReference type="EMBL" id="RUS33086.1"/>
    </source>
</evidence>
<dbReference type="Pfam" id="PF03836">
    <property type="entry name" value="RasGAP_C"/>
    <property type="match status" value="1"/>
</dbReference>
<dbReference type="Gene3D" id="3.40.50.300">
    <property type="entry name" value="P-loop containing nucleotide triphosphate hydrolases"/>
    <property type="match status" value="1"/>
</dbReference>
<feature type="region of interest" description="Disordered" evidence="1">
    <location>
        <begin position="1"/>
        <end position="124"/>
    </location>
</feature>
<dbReference type="Pfam" id="PF00616">
    <property type="entry name" value="RasGAP"/>
    <property type="match status" value="1"/>
</dbReference>
<gene>
    <name evidence="3" type="ORF">BC938DRAFT_473152</name>
</gene>
<evidence type="ECO:0000256" key="1">
    <source>
        <dbReference type="SAM" id="MobiDB-lite"/>
    </source>
</evidence>
<dbReference type="InterPro" id="IPR001936">
    <property type="entry name" value="RasGAP_dom"/>
</dbReference>
<keyword evidence="4" id="KW-1185">Reference proteome</keyword>
<dbReference type="PANTHER" id="PTHR14149:SF17">
    <property type="entry name" value="GTPASE-ACTIVATING PROTEIN"/>
    <property type="match status" value="1"/>
</dbReference>
<proteinExistence type="predicted"/>
<dbReference type="InterPro" id="IPR000593">
    <property type="entry name" value="RasGAP_C"/>
</dbReference>
<protein>
    <recommendedName>
        <fullName evidence="2">Ras-GAP domain-containing protein</fullName>
    </recommendedName>
</protein>
<feature type="compositionally biased region" description="Polar residues" evidence="1">
    <location>
        <begin position="782"/>
        <end position="792"/>
    </location>
</feature>
<dbReference type="PANTHER" id="PTHR14149">
    <property type="entry name" value="RAS GTPASE-ACTIVATING PROTEIN WITH IQ MOTIF"/>
    <property type="match status" value="1"/>
</dbReference>
<dbReference type="Proteomes" id="UP000274822">
    <property type="component" value="Unassembled WGS sequence"/>
</dbReference>
<dbReference type="GO" id="GO:0046580">
    <property type="term" value="P:negative regulation of Ras protein signal transduction"/>
    <property type="evidence" value="ECO:0007669"/>
    <property type="project" value="TreeGrafter"/>
</dbReference>
<dbReference type="Gene3D" id="1.10.506.10">
    <property type="entry name" value="GTPase Activation - p120gap, domain 1"/>
    <property type="match status" value="1"/>
</dbReference>
<organism evidence="3 4">
    <name type="scientific">Jimgerdemannia flammicorona</name>
    <dbReference type="NCBI Taxonomy" id="994334"/>
    <lineage>
        <taxon>Eukaryota</taxon>
        <taxon>Fungi</taxon>
        <taxon>Fungi incertae sedis</taxon>
        <taxon>Mucoromycota</taxon>
        <taxon>Mucoromycotina</taxon>
        <taxon>Endogonomycetes</taxon>
        <taxon>Endogonales</taxon>
        <taxon>Endogonaceae</taxon>
        <taxon>Jimgerdemannia</taxon>
    </lineage>
</organism>